<dbReference type="EnsemblMetazoa" id="XM_030979553">
    <property type="protein sequence ID" value="XP_030835413"/>
    <property type="gene ID" value="LOC105440270"/>
</dbReference>
<reference evidence="7" key="1">
    <citation type="submission" date="2015-02" db="EMBL/GenBank/DDBJ databases">
        <title>Genome sequencing for Strongylocentrotus purpuratus.</title>
        <authorList>
            <person name="Murali S."/>
            <person name="Liu Y."/>
            <person name="Vee V."/>
            <person name="English A."/>
            <person name="Wang M."/>
            <person name="Skinner E."/>
            <person name="Han Y."/>
            <person name="Muzny D.M."/>
            <person name="Worley K.C."/>
            <person name="Gibbs R.A."/>
        </authorList>
    </citation>
    <scope>NUCLEOTIDE SEQUENCE</scope>
</reference>
<proteinExistence type="predicted"/>
<dbReference type="OMA" id="DNDNIWS"/>
<keyword evidence="3 5" id="KW-1133">Transmembrane helix</keyword>
<dbReference type="Pfam" id="PF02466">
    <property type="entry name" value="Tim17"/>
    <property type="match status" value="1"/>
</dbReference>
<feature type="transmembrane region" description="Helical" evidence="5">
    <location>
        <begin position="171"/>
        <end position="188"/>
    </location>
</feature>
<dbReference type="FunCoup" id="A0A7M7SVY6">
    <property type="interactions" value="734"/>
</dbReference>
<protein>
    <recommendedName>
        <fullName evidence="8">Mitochondrial import inner membrane translocase subunit Tim23</fullName>
    </recommendedName>
</protein>
<evidence type="ECO:0008006" key="8">
    <source>
        <dbReference type="Google" id="ProtNLM"/>
    </source>
</evidence>
<dbReference type="GeneID" id="105440270"/>
<evidence type="ECO:0000313" key="6">
    <source>
        <dbReference type="EnsemblMetazoa" id="XP_030835413"/>
    </source>
</evidence>
<dbReference type="RefSeq" id="XP_030835413.1">
    <property type="nucleotide sequence ID" value="XM_030979553.1"/>
</dbReference>
<dbReference type="GO" id="GO:0008320">
    <property type="term" value="F:protein transmembrane transporter activity"/>
    <property type="evidence" value="ECO:0000318"/>
    <property type="project" value="GO_Central"/>
</dbReference>
<evidence type="ECO:0000256" key="1">
    <source>
        <dbReference type="ARBA" id="ARBA00004141"/>
    </source>
</evidence>
<dbReference type="KEGG" id="spu:105440270"/>
<dbReference type="GO" id="GO:0005744">
    <property type="term" value="C:TIM23 mitochondrial import inner membrane translocase complex"/>
    <property type="evidence" value="ECO:0000318"/>
    <property type="project" value="GO_Central"/>
</dbReference>
<sequence>MDQNSFPSSGLFGSYGAYSSGDPSLNIPVTSGASGSLSPYLNVDPMYLNQGDSQFIIPNGQARTRGRFELAFSQIGSSCLAGALYGAVNGLRISGVETKELAGRVRMSQMLTLVTKQGASSANSIGVVALMYTIFGIGLSWSRGTDDEINTLGAATMTGMLYKSSAGAPKMLRGGAVGLTLASVYCLYQNRDKVSSMMSGNNSQY</sequence>
<keyword evidence="2 5" id="KW-0812">Transmembrane</keyword>
<dbReference type="Proteomes" id="UP000007110">
    <property type="component" value="Unassembled WGS sequence"/>
</dbReference>
<feature type="transmembrane region" description="Helical" evidence="5">
    <location>
        <begin position="122"/>
        <end position="141"/>
    </location>
</feature>
<dbReference type="InParanoid" id="A0A7M7SVY6"/>
<comment type="subcellular location">
    <subcellularLocation>
        <location evidence="1">Membrane</location>
        <topology evidence="1">Multi-pass membrane protein</topology>
    </subcellularLocation>
</comment>
<evidence type="ECO:0000256" key="5">
    <source>
        <dbReference type="SAM" id="Phobius"/>
    </source>
</evidence>
<evidence type="ECO:0000256" key="2">
    <source>
        <dbReference type="ARBA" id="ARBA00022692"/>
    </source>
</evidence>
<evidence type="ECO:0000256" key="4">
    <source>
        <dbReference type="ARBA" id="ARBA00023136"/>
    </source>
</evidence>
<dbReference type="PANTHER" id="PTHR15371">
    <property type="entry name" value="TIM23"/>
    <property type="match status" value="1"/>
</dbReference>
<keyword evidence="4 5" id="KW-0472">Membrane</keyword>
<keyword evidence="7" id="KW-1185">Reference proteome</keyword>
<dbReference type="AlphaFoldDB" id="A0A7M7SVY6"/>
<reference evidence="6" key="2">
    <citation type="submission" date="2021-01" db="UniProtKB">
        <authorList>
            <consortium name="EnsemblMetazoa"/>
        </authorList>
    </citation>
    <scope>IDENTIFICATION</scope>
</reference>
<evidence type="ECO:0000256" key="3">
    <source>
        <dbReference type="ARBA" id="ARBA00022989"/>
    </source>
</evidence>
<accession>A0A7M7SVY6</accession>
<dbReference type="OrthoDB" id="159299at2759"/>
<dbReference type="InterPro" id="IPR045238">
    <property type="entry name" value="Tim23-like"/>
</dbReference>
<organism evidence="6 7">
    <name type="scientific">Strongylocentrotus purpuratus</name>
    <name type="common">Purple sea urchin</name>
    <dbReference type="NCBI Taxonomy" id="7668"/>
    <lineage>
        <taxon>Eukaryota</taxon>
        <taxon>Metazoa</taxon>
        <taxon>Echinodermata</taxon>
        <taxon>Eleutherozoa</taxon>
        <taxon>Echinozoa</taxon>
        <taxon>Echinoidea</taxon>
        <taxon>Euechinoidea</taxon>
        <taxon>Echinacea</taxon>
        <taxon>Camarodonta</taxon>
        <taxon>Echinidea</taxon>
        <taxon>Strongylocentrotidae</taxon>
        <taxon>Strongylocentrotus</taxon>
    </lineage>
</organism>
<name>A0A7M7SVY6_STRPU</name>
<dbReference type="PANTHER" id="PTHR15371:SF0">
    <property type="entry name" value="SD19278P"/>
    <property type="match status" value="1"/>
</dbReference>
<dbReference type="GO" id="GO:0030150">
    <property type="term" value="P:protein import into mitochondrial matrix"/>
    <property type="evidence" value="ECO:0000318"/>
    <property type="project" value="GO_Central"/>
</dbReference>
<evidence type="ECO:0000313" key="7">
    <source>
        <dbReference type="Proteomes" id="UP000007110"/>
    </source>
</evidence>